<dbReference type="OrthoDB" id="9794039at2"/>
<dbReference type="RefSeq" id="WP_141195963.1">
    <property type="nucleotide sequence ID" value="NZ_CP041186.1"/>
</dbReference>
<name>A0A4Y6PNT4_PERCE</name>
<dbReference type="Pfam" id="PF18306">
    <property type="entry name" value="LDcluster4"/>
    <property type="match status" value="1"/>
</dbReference>
<reference evidence="1 2" key="1">
    <citation type="submission" date="2019-06" db="EMBL/GenBank/DDBJ databases">
        <title>Persicimonas caeni gen. nov., sp. nov., a predatory bacterium isolated from solar saltern.</title>
        <authorList>
            <person name="Wang S."/>
        </authorList>
    </citation>
    <scope>NUCLEOTIDE SEQUENCE [LARGE SCALE GENOMIC DNA]</scope>
    <source>
        <strain evidence="1 2">YN101</strain>
    </source>
</reference>
<dbReference type="PANTHER" id="PTHR43393:SF3">
    <property type="entry name" value="LYSINE DECARBOXYLASE-LIKE PROTEIN"/>
    <property type="match status" value="1"/>
</dbReference>
<evidence type="ECO:0000313" key="2">
    <source>
        <dbReference type="Proteomes" id="UP000315995"/>
    </source>
</evidence>
<dbReference type="InterPro" id="IPR041164">
    <property type="entry name" value="LDcluster4"/>
</dbReference>
<organism evidence="1 2">
    <name type="scientific">Persicimonas caeni</name>
    <dbReference type="NCBI Taxonomy" id="2292766"/>
    <lineage>
        <taxon>Bacteria</taxon>
        <taxon>Deltaproteobacteria</taxon>
        <taxon>Bradymonadales</taxon>
        <taxon>Bradymonadaceae</taxon>
        <taxon>Persicimonas</taxon>
    </lineage>
</organism>
<evidence type="ECO:0000313" key="1">
    <source>
        <dbReference type="EMBL" id="QDG49465.1"/>
    </source>
</evidence>
<dbReference type="GO" id="GO:0005829">
    <property type="term" value="C:cytosol"/>
    <property type="evidence" value="ECO:0007669"/>
    <property type="project" value="TreeGrafter"/>
</dbReference>
<dbReference type="Proteomes" id="UP000315995">
    <property type="component" value="Chromosome"/>
</dbReference>
<accession>A0A4Y6PNT4</accession>
<dbReference type="Gene3D" id="3.40.50.450">
    <property type="match status" value="1"/>
</dbReference>
<keyword evidence="2" id="KW-1185">Reference proteome</keyword>
<proteinExistence type="predicted"/>
<accession>A0A5B8Y3Q9</accession>
<dbReference type="AlphaFoldDB" id="A0A4Y6PNT4"/>
<dbReference type="SUPFAM" id="SSF102405">
    <property type="entry name" value="MCP/YpsA-like"/>
    <property type="match status" value="1"/>
</dbReference>
<protein>
    <submittedName>
        <fullName evidence="1">Acyl-CoA synthetase</fullName>
    </submittedName>
</protein>
<dbReference type="EMBL" id="CP041186">
    <property type="protein sequence ID" value="QDG49465.1"/>
    <property type="molecule type" value="Genomic_DNA"/>
</dbReference>
<sequence>MTRKPTVSIIGDGTLPVDSPKAKLAEDLGRALVDAGYRIVCGGKGGIMEAAGRGARSSAAYEAGDMVGILPTTDAAVANEFVDVVIPTPLGHMRNALVAQSDAVIAIGGGAGTLCEIAFAWIYDRRIIAFRTDGWSGEMADRKVDRRERFPGEEDRVFGVDSVDEAMALLQEWF</sequence>
<dbReference type="InterPro" id="IPR052341">
    <property type="entry name" value="LOG_family_nucleotidases"/>
</dbReference>
<gene>
    <name evidence="1" type="ORF">FIV42_01535</name>
</gene>
<dbReference type="PANTHER" id="PTHR43393">
    <property type="entry name" value="CYTOKININ RIBOSIDE 5'-MONOPHOSPHATE PHOSPHORIBOHYDROLASE"/>
    <property type="match status" value="1"/>
</dbReference>